<reference evidence="2" key="1">
    <citation type="submission" date="2020-11" db="EMBL/GenBank/DDBJ databases">
        <title>Kefir isolates.</title>
        <authorList>
            <person name="Marcisauskas S."/>
            <person name="Kim Y."/>
            <person name="Blasche S."/>
        </authorList>
    </citation>
    <scope>NUCLEOTIDE SEQUENCE</scope>
    <source>
        <strain evidence="2">Olga-1</strain>
    </source>
</reference>
<feature type="compositionally biased region" description="Basic and acidic residues" evidence="1">
    <location>
        <begin position="77"/>
        <end position="91"/>
    </location>
</feature>
<dbReference type="AlphaFoldDB" id="A0A9P6WG37"/>
<evidence type="ECO:0000313" key="3">
    <source>
        <dbReference type="Proteomes" id="UP000697127"/>
    </source>
</evidence>
<dbReference type="Proteomes" id="UP000697127">
    <property type="component" value="Unassembled WGS sequence"/>
</dbReference>
<keyword evidence="3" id="KW-1185">Reference proteome</keyword>
<feature type="region of interest" description="Disordered" evidence="1">
    <location>
        <begin position="64"/>
        <end position="97"/>
    </location>
</feature>
<proteinExistence type="predicted"/>
<sequence length="97" mass="10828">NDKVLNDDTKEGEVKDEKLSESDSIDNNPTLPISTNNVKMTMNNFSRDVGQFFKKIGDNTSATFQQSMYKNNSDDGEGVKDKENEEDKDGATTEDVI</sequence>
<organism evidence="2 3">
    <name type="scientific">Pichia californica</name>
    <dbReference type="NCBI Taxonomy" id="460514"/>
    <lineage>
        <taxon>Eukaryota</taxon>
        <taxon>Fungi</taxon>
        <taxon>Dikarya</taxon>
        <taxon>Ascomycota</taxon>
        <taxon>Saccharomycotina</taxon>
        <taxon>Pichiomycetes</taxon>
        <taxon>Pichiales</taxon>
        <taxon>Pichiaceae</taxon>
        <taxon>Pichia</taxon>
    </lineage>
</organism>
<feature type="non-terminal residue" evidence="2">
    <location>
        <position position="97"/>
    </location>
</feature>
<gene>
    <name evidence="2" type="ORF">C6P40_005402</name>
</gene>
<name>A0A9P6WG37_9ASCO</name>
<evidence type="ECO:0000313" key="2">
    <source>
        <dbReference type="EMBL" id="KAG0681711.1"/>
    </source>
</evidence>
<comment type="caution">
    <text evidence="2">The sequence shown here is derived from an EMBL/GenBank/DDBJ whole genome shotgun (WGS) entry which is preliminary data.</text>
</comment>
<protein>
    <submittedName>
        <fullName evidence="2">Uncharacterized protein</fullName>
    </submittedName>
</protein>
<accession>A0A9P6WG37</accession>
<feature type="compositionally biased region" description="Polar residues" evidence="1">
    <location>
        <begin position="25"/>
        <end position="36"/>
    </location>
</feature>
<dbReference type="EMBL" id="PUHW01000938">
    <property type="protein sequence ID" value="KAG0681711.1"/>
    <property type="molecule type" value="Genomic_DNA"/>
</dbReference>
<feature type="compositionally biased region" description="Basic and acidic residues" evidence="1">
    <location>
        <begin position="1"/>
        <end position="21"/>
    </location>
</feature>
<feature type="region of interest" description="Disordered" evidence="1">
    <location>
        <begin position="1"/>
        <end position="36"/>
    </location>
</feature>
<evidence type="ECO:0000256" key="1">
    <source>
        <dbReference type="SAM" id="MobiDB-lite"/>
    </source>
</evidence>
<feature type="non-terminal residue" evidence="2">
    <location>
        <position position="1"/>
    </location>
</feature>